<feature type="domain" description="Glyoxalase-like" evidence="1">
    <location>
        <begin position="3"/>
        <end position="148"/>
    </location>
</feature>
<proteinExistence type="predicted"/>
<evidence type="ECO:0000313" key="3">
    <source>
        <dbReference type="Proteomes" id="UP000502996"/>
    </source>
</evidence>
<dbReference type="InterPro" id="IPR029068">
    <property type="entry name" value="Glyas_Bleomycin-R_OHBP_Dase"/>
</dbReference>
<dbReference type="AlphaFoldDB" id="A0A6G6WDJ4"/>
<dbReference type="Pfam" id="PF13468">
    <property type="entry name" value="Glyoxalase_3"/>
    <property type="match status" value="1"/>
</dbReference>
<dbReference type="Gene3D" id="3.10.180.10">
    <property type="entry name" value="2,3-Dihydroxybiphenyl 1,2-Dioxygenase, domain 1"/>
    <property type="match status" value="1"/>
</dbReference>
<evidence type="ECO:0000313" key="2">
    <source>
        <dbReference type="EMBL" id="QIG43223.1"/>
    </source>
</evidence>
<sequence>MRLDHLILACADVDAAAARLLAEHGLGSVVGGEHPAWGTRNRIIPAGSAYVELMGVGDRAVAETTPLGRRVLEASADGDAWLGLAVEPDDLEATAARLGLPVSTGSRTRPDGSTLSWRSAGMEEMAARQVPFFLAWDGVRGADVHPDEGGPAEVVEVELGGDSDELGAWLGGDVPGLTLVGGARGVRRVELRAPRGTFELGRT</sequence>
<gene>
    <name evidence="2" type="ORF">G5V58_11070</name>
</gene>
<accession>A0A6G6WDJ4</accession>
<dbReference type="InterPro" id="IPR025870">
    <property type="entry name" value="Glyoxalase-like_dom"/>
</dbReference>
<name>A0A6G6WDJ4_9ACTN</name>
<protein>
    <submittedName>
        <fullName evidence="2">VOC family protein</fullName>
    </submittedName>
</protein>
<evidence type="ECO:0000259" key="1">
    <source>
        <dbReference type="Pfam" id="PF13468"/>
    </source>
</evidence>
<dbReference type="SUPFAM" id="SSF54593">
    <property type="entry name" value="Glyoxalase/Bleomycin resistance protein/Dihydroxybiphenyl dioxygenase"/>
    <property type="match status" value="1"/>
</dbReference>
<dbReference type="KEGG" id="nano:G5V58_11070"/>
<dbReference type="EMBL" id="CP049257">
    <property type="protein sequence ID" value="QIG43223.1"/>
    <property type="molecule type" value="Genomic_DNA"/>
</dbReference>
<organism evidence="2 3">
    <name type="scientific">Nocardioides anomalus</name>
    <dbReference type="NCBI Taxonomy" id="2712223"/>
    <lineage>
        <taxon>Bacteria</taxon>
        <taxon>Bacillati</taxon>
        <taxon>Actinomycetota</taxon>
        <taxon>Actinomycetes</taxon>
        <taxon>Propionibacteriales</taxon>
        <taxon>Nocardioidaceae</taxon>
        <taxon>Nocardioides</taxon>
    </lineage>
</organism>
<dbReference type="Proteomes" id="UP000502996">
    <property type="component" value="Chromosome"/>
</dbReference>
<keyword evidence="3" id="KW-1185">Reference proteome</keyword>
<dbReference type="PANTHER" id="PTHR40265">
    <property type="entry name" value="BLL2707 PROTEIN"/>
    <property type="match status" value="1"/>
</dbReference>
<reference evidence="2 3" key="1">
    <citation type="submission" date="2020-02" db="EMBL/GenBank/DDBJ databases">
        <title>Full genome sequence of Nocardioides sp. R-3366.</title>
        <authorList>
            <person name="Im W.-T."/>
        </authorList>
    </citation>
    <scope>NUCLEOTIDE SEQUENCE [LARGE SCALE GENOMIC DNA]</scope>
    <source>
        <strain evidence="2 3">R-3366</strain>
    </source>
</reference>
<dbReference type="RefSeq" id="WP_165232322.1">
    <property type="nucleotide sequence ID" value="NZ_CP049257.1"/>
</dbReference>
<dbReference type="PANTHER" id="PTHR40265:SF1">
    <property type="entry name" value="GLYOXALASE-LIKE DOMAIN-CONTAINING PROTEIN"/>
    <property type="match status" value="1"/>
</dbReference>